<dbReference type="PANTHER" id="PTHR42919:SF8">
    <property type="entry name" value="N-ALPHA-ACETYLTRANSFERASE 50"/>
    <property type="match status" value="1"/>
</dbReference>
<organism evidence="4 6">
    <name type="scientific">Dracunculus medinensis</name>
    <name type="common">Guinea worm</name>
    <dbReference type="NCBI Taxonomy" id="318479"/>
    <lineage>
        <taxon>Eukaryota</taxon>
        <taxon>Metazoa</taxon>
        <taxon>Ecdysozoa</taxon>
        <taxon>Nematoda</taxon>
        <taxon>Chromadorea</taxon>
        <taxon>Rhabditida</taxon>
        <taxon>Spirurina</taxon>
        <taxon>Dracunculoidea</taxon>
        <taxon>Dracunculidae</taxon>
        <taxon>Dracunculus</taxon>
    </lineage>
</organism>
<dbReference type="SUPFAM" id="SSF55729">
    <property type="entry name" value="Acyl-CoA N-acyltransferases (Nat)"/>
    <property type="match status" value="1"/>
</dbReference>
<evidence type="ECO:0000256" key="2">
    <source>
        <dbReference type="ARBA" id="ARBA00023315"/>
    </source>
</evidence>
<dbReference type="Proteomes" id="UP000274756">
    <property type="component" value="Unassembled WGS sequence"/>
</dbReference>
<name>A0A0N4UHQ4_DRAME</name>
<evidence type="ECO:0000313" key="6">
    <source>
        <dbReference type="WBParaSite" id="DME_0000709601-mRNA-1"/>
    </source>
</evidence>
<sequence length="126" mass="14306">MTSLLAGIVEKNLSLNDLHIDSVPRCIGRYDMELGDITPHNVEQLRRLNQAVFPVSYNDKFYKDIVSAGELAKLAYFNDIVVGAINNDIAVKFYTHHGFQIVGVAEKYYKRIEPDSAYILTKKVTR</sequence>
<dbReference type="EMBL" id="UYYG01000026">
    <property type="protein sequence ID" value="VDN51649.1"/>
    <property type="molecule type" value="Genomic_DNA"/>
</dbReference>
<gene>
    <name evidence="3" type="ORF">DME_LOCUS1622</name>
</gene>
<dbReference type="InterPro" id="IPR016181">
    <property type="entry name" value="Acyl_CoA_acyltransferase"/>
</dbReference>
<dbReference type="OrthoDB" id="47374at2759"/>
<dbReference type="GO" id="GO:0016746">
    <property type="term" value="F:acyltransferase activity"/>
    <property type="evidence" value="ECO:0007669"/>
    <property type="project" value="UniProtKB-KW"/>
</dbReference>
<dbReference type="PANTHER" id="PTHR42919">
    <property type="entry name" value="N-ALPHA-ACETYLTRANSFERASE"/>
    <property type="match status" value="1"/>
</dbReference>
<dbReference type="Proteomes" id="UP000038040">
    <property type="component" value="Unplaced"/>
</dbReference>
<proteinExistence type="predicted"/>
<dbReference type="InterPro" id="IPR051556">
    <property type="entry name" value="N-term/lysine_N-AcTrnsfr"/>
</dbReference>
<dbReference type="Gene3D" id="3.40.630.30">
    <property type="match status" value="2"/>
</dbReference>
<keyword evidence="2" id="KW-0012">Acyltransferase</keyword>
<reference evidence="3 5" key="2">
    <citation type="submission" date="2018-11" db="EMBL/GenBank/DDBJ databases">
        <authorList>
            <consortium name="Pathogen Informatics"/>
        </authorList>
    </citation>
    <scope>NUCLEOTIDE SEQUENCE [LARGE SCALE GENOMIC DNA]</scope>
</reference>
<dbReference type="WBParaSite" id="DME_0000709601-mRNA-1">
    <property type="protein sequence ID" value="DME_0000709601-mRNA-1"/>
    <property type="gene ID" value="DME_0000709601"/>
</dbReference>
<evidence type="ECO:0000313" key="5">
    <source>
        <dbReference type="Proteomes" id="UP000274756"/>
    </source>
</evidence>
<dbReference type="GO" id="GO:0007064">
    <property type="term" value="P:mitotic sister chromatid cohesion"/>
    <property type="evidence" value="ECO:0007669"/>
    <property type="project" value="TreeGrafter"/>
</dbReference>
<evidence type="ECO:0000313" key="4">
    <source>
        <dbReference type="Proteomes" id="UP000038040"/>
    </source>
</evidence>
<dbReference type="GO" id="GO:0031415">
    <property type="term" value="C:NatA complex"/>
    <property type="evidence" value="ECO:0007669"/>
    <property type="project" value="TreeGrafter"/>
</dbReference>
<dbReference type="STRING" id="318479.A0A0N4UHQ4"/>
<evidence type="ECO:0000313" key="3">
    <source>
        <dbReference type="EMBL" id="VDN51649.1"/>
    </source>
</evidence>
<reference evidence="6" key="1">
    <citation type="submission" date="2017-02" db="UniProtKB">
        <authorList>
            <consortium name="WormBaseParasite"/>
        </authorList>
    </citation>
    <scope>IDENTIFICATION</scope>
</reference>
<keyword evidence="5" id="KW-1185">Reference proteome</keyword>
<protein>
    <submittedName>
        <fullName evidence="6">N-acetyltransferase domain-containing protein</fullName>
    </submittedName>
</protein>
<accession>A0A0N4UHQ4</accession>
<evidence type="ECO:0000256" key="1">
    <source>
        <dbReference type="ARBA" id="ARBA00022679"/>
    </source>
</evidence>
<keyword evidence="1" id="KW-0808">Transferase</keyword>
<dbReference type="AlphaFoldDB" id="A0A0N4UHQ4"/>